<proteinExistence type="predicted"/>
<sequence length="202" mass="23327">MDHEAIFTSVYERCDWGSDNSRTYKGSSGDGSEQYYNVKEYIPFLRKFIQNHEIKQIADLGCGNFKCGPLIYADLDITYTGYDVYNSIIVNNRAAHPNYSWVTLNFCKDQTKILPADLCILKDVLQHWSSSEIYEFLDNIIARQLFKYIIVCNCCDQKEDDPPNIAPQTRQLSSNFLPLKKYSPQSLLKYNTKEVCVIQGRS</sequence>
<dbReference type="EMBL" id="MN740992">
    <property type="protein sequence ID" value="QHU21813.1"/>
    <property type="molecule type" value="Genomic_DNA"/>
</dbReference>
<dbReference type="SUPFAM" id="SSF53335">
    <property type="entry name" value="S-adenosyl-L-methionine-dependent methyltransferases"/>
    <property type="match status" value="1"/>
</dbReference>
<evidence type="ECO:0008006" key="2">
    <source>
        <dbReference type="Google" id="ProtNLM"/>
    </source>
</evidence>
<accession>A0A6C0KX33</accession>
<name>A0A6C0KX33_9ZZZZ</name>
<reference evidence="1" key="1">
    <citation type="journal article" date="2020" name="Nature">
        <title>Giant virus diversity and host interactions through global metagenomics.</title>
        <authorList>
            <person name="Schulz F."/>
            <person name="Roux S."/>
            <person name="Paez-Espino D."/>
            <person name="Jungbluth S."/>
            <person name="Walsh D.A."/>
            <person name="Denef V.J."/>
            <person name="McMahon K.D."/>
            <person name="Konstantinidis K.T."/>
            <person name="Eloe-Fadrosh E.A."/>
            <person name="Kyrpides N.C."/>
            <person name="Woyke T."/>
        </authorList>
    </citation>
    <scope>NUCLEOTIDE SEQUENCE</scope>
    <source>
        <strain evidence="1">GVMAG-S-3300013286-35</strain>
    </source>
</reference>
<protein>
    <recommendedName>
        <fullName evidence="2">Methyltransferase</fullName>
    </recommendedName>
</protein>
<dbReference type="AlphaFoldDB" id="A0A6C0KX33"/>
<organism evidence="1">
    <name type="scientific">viral metagenome</name>
    <dbReference type="NCBI Taxonomy" id="1070528"/>
    <lineage>
        <taxon>unclassified sequences</taxon>
        <taxon>metagenomes</taxon>
        <taxon>organismal metagenomes</taxon>
    </lineage>
</organism>
<dbReference type="InterPro" id="IPR029063">
    <property type="entry name" value="SAM-dependent_MTases_sf"/>
</dbReference>
<evidence type="ECO:0000313" key="1">
    <source>
        <dbReference type="EMBL" id="QHU21813.1"/>
    </source>
</evidence>
<dbReference type="Gene3D" id="3.40.50.150">
    <property type="entry name" value="Vaccinia Virus protein VP39"/>
    <property type="match status" value="1"/>
</dbReference>